<dbReference type="EMBL" id="AOMD01000033">
    <property type="protein sequence ID" value="EMA42812.1"/>
    <property type="molecule type" value="Genomic_DNA"/>
</dbReference>
<dbReference type="PANTHER" id="PTHR43478">
    <property type="entry name" value="NA+/H+ ANTIPORTER-RELATED"/>
    <property type="match status" value="1"/>
</dbReference>
<feature type="transmembrane region" description="Helical" evidence="6">
    <location>
        <begin position="245"/>
        <end position="268"/>
    </location>
</feature>
<proteinExistence type="predicted"/>
<feature type="transmembrane region" description="Helical" evidence="6">
    <location>
        <begin position="405"/>
        <end position="423"/>
    </location>
</feature>
<feature type="transmembrane region" description="Helical" evidence="6">
    <location>
        <begin position="435"/>
        <end position="457"/>
    </location>
</feature>
<comment type="subcellular location">
    <subcellularLocation>
        <location evidence="1">Cell membrane</location>
        <topology evidence="1">Multi-pass membrane protein</topology>
    </subcellularLocation>
</comment>
<name>M0MAJ6_9EURY</name>
<reference evidence="8 9" key="1">
    <citation type="journal article" date="2014" name="PLoS Genet.">
        <title>Phylogenetically driven sequencing of extremely halophilic archaea reveals strategies for static and dynamic osmo-response.</title>
        <authorList>
            <person name="Becker E.A."/>
            <person name="Seitzer P.M."/>
            <person name="Tritt A."/>
            <person name="Larsen D."/>
            <person name="Krusor M."/>
            <person name="Yao A.I."/>
            <person name="Wu D."/>
            <person name="Madern D."/>
            <person name="Eisen J.A."/>
            <person name="Darling A.E."/>
            <person name="Facciotti M.T."/>
        </authorList>
    </citation>
    <scope>NUCLEOTIDE SEQUENCE [LARGE SCALE GENOMIC DNA]</scope>
    <source>
        <strain evidence="8 9">DSM 5350</strain>
    </source>
</reference>
<evidence type="ECO:0000313" key="9">
    <source>
        <dbReference type="Proteomes" id="UP000011669"/>
    </source>
</evidence>
<feature type="transmembrane region" description="Helical" evidence="6">
    <location>
        <begin position="30"/>
        <end position="47"/>
    </location>
</feature>
<dbReference type="RefSeq" id="WP_006079208.1">
    <property type="nucleotide sequence ID" value="NZ_AOMD01000033.1"/>
</dbReference>
<organism evidence="8 9">
    <name type="scientific">Halococcus saccharolyticus DSM 5350</name>
    <dbReference type="NCBI Taxonomy" id="1227455"/>
    <lineage>
        <taxon>Archaea</taxon>
        <taxon>Methanobacteriati</taxon>
        <taxon>Methanobacteriota</taxon>
        <taxon>Stenosarchaea group</taxon>
        <taxon>Halobacteria</taxon>
        <taxon>Halobacteriales</taxon>
        <taxon>Halococcaceae</taxon>
        <taxon>Halococcus</taxon>
    </lineage>
</organism>
<dbReference type="InterPro" id="IPR018461">
    <property type="entry name" value="Na/H_Antiport_NhaC-like_C"/>
</dbReference>
<keyword evidence="2" id="KW-1003">Cell membrane</keyword>
<evidence type="ECO:0000256" key="3">
    <source>
        <dbReference type="ARBA" id="ARBA00022692"/>
    </source>
</evidence>
<dbReference type="InParanoid" id="M0MAJ6"/>
<evidence type="ECO:0000256" key="6">
    <source>
        <dbReference type="SAM" id="Phobius"/>
    </source>
</evidence>
<dbReference type="Pfam" id="PF03553">
    <property type="entry name" value="Na_H_antiporter"/>
    <property type="match status" value="1"/>
</dbReference>
<feature type="transmembrane region" description="Helical" evidence="6">
    <location>
        <begin position="186"/>
        <end position="208"/>
    </location>
</feature>
<keyword evidence="3 6" id="KW-0812">Transmembrane</keyword>
<comment type="caution">
    <text evidence="8">The sequence shown here is derived from an EMBL/GenBank/DDBJ whole genome shotgun (WGS) entry which is preliminary data.</text>
</comment>
<feature type="transmembrane region" description="Helical" evidence="6">
    <location>
        <begin position="529"/>
        <end position="555"/>
    </location>
</feature>
<dbReference type="PATRIC" id="fig|1227455.4.peg.3412"/>
<keyword evidence="9" id="KW-1185">Reference proteome</keyword>
<dbReference type="STRING" id="1227455.C449_16758"/>
<evidence type="ECO:0000313" key="8">
    <source>
        <dbReference type="EMBL" id="EMA42812.1"/>
    </source>
</evidence>
<feature type="transmembrane region" description="Helical" evidence="6">
    <location>
        <begin position="6"/>
        <end position="25"/>
    </location>
</feature>
<feature type="transmembrane region" description="Helical" evidence="6">
    <location>
        <begin position="90"/>
        <end position="110"/>
    </location>
</feature>
<evidence type="ECO:0000259" key="7">
    <source>
        <dbReference type="Pfam" id="PF03553"/>
    </source>
</evidence>
<sequence>MPLESIAAGPWSLLPALLAIVIAWYTRDALIGLFVGIAGGAVVYGAFRPGVVGVPDGLVGELPGTVLGGLLGPTVIPELIATSPLFADPWYVKNVLLALFAIGGLMGLMIRAGAIRGVLEALASRVDSPADAEKASFLAGIIIHIDDYFNCLVVGSMMRPLTDEYDVSRAKLAYYVDSAGSPAARLAFYSTWGVALVGFIGAGITAAAQQDVLPSGMSNYVTQSGDGLQAATDAVWPLFFNSIGFAFYSWTALLIAALVAWQVIPNVFGMGREEERARNGGGVVGPDDDPLVSDEMANYEMYEGATPDWRNFAIPVAVIVGVGLMAMFWRASPVVNAPQISTVFAAFGYELIVPAGGPWSFNIGGIRLGLAALTGLIVGFLLFRARGDIPSNADATDAMVNGFKGIFLAAAILTLAITIQNTVSTLGISDFVTDWFRGVPVGLIPVLVFLVTGFVSFSDGSSWATYGIMFPIAIPVAFSTGANLPLVLGAVLSGGIFGDHCSPISDTTVLSSSTSGADHMVHVRTQIPYALMCAGVAGTLFLVLGFVVPGGFSLIPY</sequence>
<dbReference type="Proteomes" id="UP000011669">
    <property type="component" value="Unassembled WGS sequence"/>
</dbReference>
<evidence type="ECO:0000256" key="1">
    <source>
        <dbReference type="ARBA" id="ARBA00004651"/>
    </source>
</evidence>
<feature type="transmembrane region" description="Helical" evidence="6">
    <location>
        <begin position="312"/>
        <end position="331"/>
    </location>
</feature>
<keyword evidence="5 6" id="KW-0472">Membrane</keyword>
<evidence type="ECO:0000256" key="5">
    <source>
        <dbReference type="ARBA" id="ARBA00023136"/>
    </source>
</evidence>
<dbReference type="OrthoDB" id="76879at2157"/>
<dbReference type="AlphaFoldDB" id="M0MAJ6"/>
<keyword evidence="4 6" id="KW-1133">Transmembrane helix</keyword>
<evidence type="ECO:0000256" key="4">
    <source>
        <dbReference type="ARBA" id="ARBA00022989"/>
    </source>
</evidence>
<protein>
    <submittedName>
        <fullName evidence="8">Na+/H+ antiporter</fullName>
    </submittedName>
</protein>
<dbReference type="GO" id="GO:0005886">
    <property type="term" value="C:plasma membrane"/>
    <property type="evidence" value="ECO:0007669"/>
    <property type="project" value="UniProtKB-SubCell"/>
</dbReference>
<gene>
    <name evidence="8" type="ORF">C449_16758</name>
</gene>
<evidence type="ECO:0000256" key="2">
    <source>
        <dbReference type="ARBA" id="ARBA00022475"/>
    </source>
</evidence>
<dbReference type="PANTHER" id="PTHR43478:SF1">
    <property type="entry name" value="NA+_H+ ANTIPORTER NHAC-LIKE C-TERMINAL DOMAIN-CONTAINING PROTEIN"/>
    <property type="match status" value="1"/>
</dbReference>
<feature type="domain" description="Na+/H+ antiporter NhaC-like C-terminal" evidence="7">
    <location>
        <begin position="238"/>
        <end position="546"/>
    </location>
</feature>
<accession>M0MAJ6</accession>
<feature type="transmembrane region" description="Helical" evidence="6">
    <location>
        <begin position="463"/>
        <end position="488"/>
    </location>
</feature>
<feature type="transmembrane region" description="Helical" evidence="6">
    <location>
        <begin position="368"/>
        <end position="385"/>
    </location>
</feature>